<keyword evidence="6" id="KW-1185">Reference proteome</keyword>
<evidence type="ECO:0000313" key="6">
    <source>
        <dbReference type="Proteomes" id="UP000619033"/>
    </source>
</evidence>
<sequence>MKRKSLSTVVFERLLEQIRSGKLGPGVQLPTETELCEVHEVSRTVVREAVARLRSEGLVIPRQGKGVFVSEAPMSSYSIPDQDLRALPQTIALLELRLAVEVEAAGLCALRRTAAEAANIRAEMERVDANHPDLSKARVHYDYDFHLAIARATRNPQILDFLTYLSGALVPRLQLGYVLTDALKVDYFDRIHQEHEAIVLAIESQDETGARRAMRRHLLNSLERLRALAFAKGLAPDPSALPVALFSESPAP</sequence>
<accession>A0A8J7MTZ0</accession>
<dbReference type="Gene3D" id="1.20.120.530">
    <property type="entry name" value="GntR ligand-binding domain-like"/>
    <property type="match status" value="1"/>
</dbReference>
<keyword evidence="1" id="KW-0805">Transcription regulation</keyword>
<dbReference type="PANTHER" id="PTHR43537:SF5">
    <property type="entry name" value="UXU OPERON TRANSCRIPTIONAL REGULATOR"/>
    <property type="match status" value="1"/>
</dbReference>
<dbReference type="Pfam" id="PF07729">
    <property type="entry name" value="FCD"/>
    <property type="match status" value="1"/>
</dbReference>
<dbReference type="InterPro" id="IPR036388">
    <property type="entry name" value="WH-like_DNA-bd_sf"/>
</dbReference>
<dbReference type="CDD" id="cd07377">
    <property type="entry name" value="WHTH_GntR"/>
    <property type="match status" value="1"/>
</dbReference>
<reference evidence="5" key="1">
    <citation type="submission" date="2021-01" db="EMBL/GenBank/DDBJ databases">
        <title>Genome seq and assembly of Tabrizicola sp. KVB23.</title>
        <authorList>
            <person name="Chhetri G."/>
        </authorList>
    </citation>
    <scope>NUCLEOTIDE SEQUENCE</scope>
    <source>
        <strain evidence="5">KVB23</strain>
    </source>
</reference>
<dbReference type="GO" id="GO:0003700">
    <property type="term" value="F:DNA-binding transcription factor activity"/>
    <property type="evidence" value="ECO:0007669"/>
    <property type="project" value="InterPro"/>
</dbReference>
<dbReference type="PANTHER" id="PTHR43537">
    <property type="entry name" value="TRANSCRIPTIONAL REGULATOR, GNTR FAMILY"/>
    <property type="match status" value="1"/>
</dbReference>
<evidence type="ECO:0000256" key="1">
    <source>
        <dbReference type="ARBA" id="ARBA00023015"/>
    </source>
</evidence>
<dbReference type="EMBL" id="JAESVP010000016">
    <property type="protein sequence ID" value="MBL4930163.1"/>
    <property type="molecule type" value="Genomic_DNA"/>
</dbReference>
<evidence type="ECO:0000313" key="5">
    <source>
        <dbReference type="EMBL" id="MBL4930163.1"/>
    </source>
</evidence>
<dbReference type="InterPro" id="IPR011711">
    <property type="entry name" value="GntR_C"/>
</dbReference>
<dbReference type="GO" id="GO:0003677">
    <property type="term" value="F:DNA binding"/>
    <property type="evidence" value="ECO:0007669"/>
    <property type="project" value="UniProtKB-KW"/>
</dbReference>
<dbReference type="SUPFAM" id="SSF46785">
    <property type="entry name" value="Winged helix' DNA-binding domain"/>
    <property type="match status" value="1"/>
</dbReference>
<dbReference type="RefSeq" id="WP_202662730.1">
    <property type="nucleotide sequence ID" value="NZ_JAESVP010000016.1"/>
</dbReference>
<dbReference type="SMART" id="SM00895">
    <property type="entry name" value="FCD"/>
    <property type="match status" value="1"/>
</dbReference>
<keyword evidence="2" id="KW-0238">DNA-binding</keyword>
<dbReference type="PROSITE" id="PS50949">
    <property type="entry name" value="HTH_GNTR"/>
    <property type="match status" value="1"/>
</dbReference>
<dbReference type="InterPro" id="IPR008920">
    <property type="entry name" value="TF_FadR/GntR_C"/>
</dbReference>
<dbReference type="Gene3D" id="1.10.10.10">
    <property type="entry name" value="Winged helix-like DNA-binding domain superfamily/Winged helix DNA-binding domain"/>
    <property type="match status" value="1"/>
</dbReference>
<dbReference type="SUPFAM" id="SSF48008">
    <property type="entry name" value="GntR ligand-binding domain-like"/>
    <property type="match status" value="1"/>
</dbReference>
<evidence type="ECO:0000256" key="2">
    <source>
        <dbReference type="ARBA" id="ARBA00023125"/>
    </source>
</evidence>
<dbReference type="PRINTS" id="PR00035">
    <property type="entry name" value="HTHGNTR"/>
</dbReference>
<feature type="domain" description="HTH gntR-type" evidence="4">
    <location>
        <begin position="4"/>
        <end position="72"/>
    </location>
</feature>
<organism evidence="5 6">
    <name type="scientific">Fuscibacter oryzae</name>
    <dbReference type="NCBI Taxonomy" id="2803939"/>
    <lineage>
        <taxon>Bacteria</taxon>
        <taxon>Pseudomonadati</taxon>
        <taxon>Pseudomonadota</taxon>
        <taxon>Alphaproteobacteria</taxon>
        <taxon>Rhodobacterales</taxon>
        <taxon>Paracoccaceae</taxon>
        <taxon>Fuscibacter</taxon>
    </lineage>
</organism>
<dbReference type="InterPro" id="IPR000524">
    <property type="entry name" value="Tscrpt_reg_HTH_GntR"/>
</dbReference>
<proteinExistence type="predicted"/>
<evidence type="ECO:0000259" key="4">
    <source>
        <dbReference type="PROSITE" id="PS50949"/>
    </source>
</evidence>
<dbReference type="InterPro" id="IPR036390">
    <property type="entry name" value="WH_DNA-bd_sf"/>
</dbReference>
<keyword evidence="3" id="KW-0804">Transcription</keyword>
<dbReference type="Proteomes" id="UP000619033">
    <property type="component" value="Unassembled WGS sequence"/>
</dbReference>
<protein>
    <submittedName>
        <fullName evidence="5">FadR family transcriptional regulator</fullName>
    </submittedName>
</protein>
<comment type="caution">
    <text evidence="5">The sequence shown here is derived from an EMBL/GenBank/DDBJ whole genome shotgun (WGS) entry which is preliminary data.</text>
</comment>
<evidence type="ECO:0000256" key="3">
    <source>
        <dbReference type="ARBA" id="ARBA00023163"/>
    </source>
</evidence>
<dbReference type="SMART" id="SM00345">
    <property type="entry name" value="HTH_GNTR"/>
    <property type="match status" value="1"/>
</dbReference>
<dbReference type="AlphaFoldDB" id="A0A8J7MTZ0"/>
<name>A0A8J7MTZ0_9RHOB</name>
<dbReference type="Pfam" id="PF00392">
    <property type="entry name" value="GntR"/>
    <property type="match status" value="1"/>
</dbReference>
<gene>
    <name evidence="5" type="ORF">JI744_18850</name>
</gene>